<reference evidence="7" key="2">
    <citation type="submission" date="2020-11" db="EMBL/GenBank/DDBJ databases">
        <authorList>
            <person name="McCartney M.A."/>
            <person name="Auch B."/>
            <person name="Kono T."/>
            <person name="Mallez S."/>
            <person name="Becker A."/>
            <person name="Gohl D.M."/>
            <person name="Silverstein K.A.T."/>
            <person name="Koren S."/>
            <person name="Bechman K.B."/>
            <person name="Herman A."/>
            <person name="Abrahante J.E."/>
            <person name="Garbe J."/>
        </authorList>
    </citation>
    <scope>NUCLEOTIDE SEQUENCE</scope>
    <source>
        <strain evidence="7">Duluth1</strain>
        <tissue evidence="7">Whole animal</tissue>
    </source>
</reference>
<keyword evidence="8" id="KW-1185">Reference proteome</keyword>
<dbReference type="PROSITE" id="PS50871">
    <property type="entry name" value="C1Q"/>
    <property type="match status" value="1"/>
</dbReference>
<feature type="chain" id="PRO_5038911009" description="C1q domain-containing protein" evidence="5">
    <location>
        <begin position="18"/>
        <end position="262"/>
    </location>
</feature>
<dbReference type="GO" id="GO:0005576">
    <property type="term" value="C:extracellular region"/>
    <property type="evidence" value="ECO:0007669"/>
    <property type="project" value="UniProtKB-SubCell"/>
</dbReference>
<dbReference type="InterPro" id="IPR001073">
    <property type="entry name" value="C1q_dom"/>
</dbReference>
<evidence type="ECO:0000256" key="1">
    <source>
        <dbReference type="ARBA" id="ARBA00004613"/>
    </source>
</evidence>
<evidence type="ECO:0000256" key="3">
    <source>
        <dbReference type="ARBA" id="ARBA00022729"/>
    </source>
</evidence>
<dbReference type="InterPro" id="IPR050822">
    <property type="entry name" value="Cerebellin_Synaptic_Org"/>
</dbReference>
<reference evidence="7" key="1">
    <citation type="journal article" date="2019" name="bioRxiv">
        <title>The Genome of the Zebra Mussel, Dreissena polymorpha: A Resource for Invasive Species Research.</title>
        <authorList>
            <person name="McCartney M.A."/>
            <person name="Auch B."/>
            <person name="Kono T."/>
            <person name="Mallez S."/>
            <person name="Zhang Y."/>
            <person name="Obille A."/>
            <person name="Becker A."/>
            <person name="Abrahante J.E."/>
            <person name="Garbe J."/>
            <person name="Badalamenti J.P."/>
            <person name="Herman A."/>
            <person name="Mangelson H."/>
            <person name="Liachko I."/>
            <person name="Sullivan S."/>
            <person name="Sone E.D."/>
            <person name="Koren S."/>
            <person name="Silverstein K.A.T."/>
            <person name="Beckman K.B."/>
            <person name="Gohl D.M."/>
        </authorList>
    </citation>
    <scope>NUCLEOTIDE SEQUENCE</scope>
    <source>
        <strain evidence="7">Duluth1</strain>
        <tissue evidence="7">Whole animal</tissue>
    </source>
</reference>
<dbReference type="PANTHER" id="PTHR22923:SF116">
    <property type="entry name" value="C1Q DOMAIN-CONTAINING PROTEIN"/>
    <property type="match status" value="1"/>
</dbReference>
<keyword evidence="4" id="KW-0175">Coiled coil</keyword>
<dbReference type="PANTHER" id="PTHR22923">
    <property type="entry name" value="CEREBELLIN-RELATED"/>
    <property type="match status" value="1"/>
</dbReference>
<feature type="coiled-coil region" evidence="4">
    <location>
        <begin position="54"/>
        <end position="95"/>
    </location>
</feature>
<evidence type="ECO:0000259" key="6">
    <source>
        <dbReference type="PROSITE" id="PS50871"/>
    </source>
</evidence>
<comment type="subcellular location">
    <subcellularLocation>
        <location evidence="1">Secreted</location>
    </subcellularLocation>
</comment>
<evidence type="ECO:0000256" key="4">
    <source>
        <dbReference type="SAM" id="Coils"/>
    </source>
</evidence>
<dbReference type="SUPFAM" id="SSF49842">
    <property type="entry name" value="TNF-like"/>
    <property type="match status" value="1"/>
</dbReference>
<evidence type="ECO:0000313" key="7">
    <source>
        <dbReference type="EMBL" id="KAH3711258.1"/>
    </source>
</evidence>
<evidence type="ECO:0000256" key="2">
    <source>
        <dbReference type="ARBA" id="ARBA00022525"/>
    </source>
</evidence>
<organism evidence="7 8">
    <name type="scientific">Dreissena polymorpha</name>
    <name type="common">Zebra mussel</name>
    <name type="synonym">Mytilus polymorpha</name>
    <dbReference type="NCBI Taxonomy" id="45954"/>
    <lineage>
        <taxon>Eukaryota</taxon>
        <taxon>Metazoa</taxon>
        <taxon>Spiralia</taxon>
        <taxon>Lophotrochozoa</taxon>
        <taxon>Mollusca</taxon>
        <taxon>Bivalvia</taxon>
        <taxon>Autobranchia</taxon>
        <taxon>Heteroconchia</taxon>
        <taxon>Euheterodonta</taxon>
        <taxon>Imparidentia</taxon>
        <taxon>Neoheterodontei</taxon>
        <taxon>Myida</taxon>
        <taxon>Dreissenoidea</taxon>
        <taxon>Dreissenidae</taxon>
        <taxon>Dreissena</taxon>
    </lineage>
</organism>
<feature type="signal peptide" evidence="5">
    <location>
        <begin position="1"/>
        <end position="17"/>
    </location>
</feature>
<comment type="caution">
    <text evidence="7">The sequence shown here is derived from an EMBL/GenBank/DDBJ whole genome shotgun (WGS) entry which is preliminary data.</text>
</comment>
<keyword evidence="2" id="KW-0964">Secreted</keyword>
<sequence length="262" mass="29092">MLSEIPLVTLLFGIVAAGNSVESRSDTLTDRIENEHAIKIEIDAAVRKYTEPLLQELEKLNEDTRKETAVLRQDLDTLKQENALLNERFHTTKAENEKRQHHLLSVVEYIGMNQKDTIKSRKKRQPIEAVAFHAYQNSDKCIHDLQTFVYDNVLINDGNGYSANDGIFDAPVTGVYVFTWSVADFHDWYAAELVVNGMSRGATIADNDSQDIAVGTAVVVVHVQAGSHVFVRRSGGGGCNVLNKPGSATNSFSGWLLYITEP</sequence>
<dbReference type="EMBL" id="JAIWYP010000014">
    <property type="protein sequence ID" value="KAH3711258.1"/>
    <property type="molecule type" value="Genomic_DNA"/>
</dbReference>
<protein>
    <recommendedName>
        <fullName evidence="6">C1q domain-containing protein</fullName>
    </recommendedName>
</protein>
<gene>
    <name evidence="7" type="ORF">DPMN_070760</name>
</gene>
<evidence type="ECO:0000256" key="5">
    <source>
        <dbReference type="SAM" id="SignalP"/>
    </source>
</evidence>
<dbReference type="Proteomes" id="UP000828390">
    <property type="component" value="Unassembled WGS sequence"/>
</dbReference>
<dbReference type="AlphaFoldDB" id="A0A9D4BX93"/>
<dbReference type="Pfam" id="PF00386">
    <property type="entry name" value="C1q"/>
    <property type="match status" value="1"/>
</dbReference>
<evidence type="ECO:0000313" key="8">
    <source>
        <dbReference type="Proteomes" id="UP000828390"/>
    </source>
</evidence>
<keyword evidence="3 5" id="KW-0732">Signal</keyword>
<dbReference type="SMART" id="SM00110">
    <property type="entry name" value="C1Q"/>
    <property type="match status" value="1"/>
</dbReference>
<accession>A0A9D4BX93</accession>
<feature type="domain" description="C1q" evidence="6">
    <location>
        <begin position="125"/>
        <end position="262"/>
    </location>
</feature>
<dbReference type="PRINTS" id="PR00007">
    <property type="entry name" value="COMPLEMNTC1Q"/>
</dbReference>
<proteinExistence type="predicted"/>
<dbReference type="Gene3D" id="2.60.120.40">
    <property type="match status" value="1"/>
</dbReference>
<dbReference type="OrthoDB" id="6151356at2759"/>
<name>A0A9D4BX93_DREPO</name>
<dbReference type="InterPro" id="IPR008983">
    <property type="entry name" value="Tumour_necrosis_fac-like_dom"/>
</dbReference>